<feature type="region of interest" description="Disordered" evidence="1">
    <location>
        <begin position="1"/>
        <end position="25"/>
    </location>
</feature>
<keyword evidence="3" id="KW-1185">Reference proteome</keyword>
<accession>A0AAN7UJA2</accession>
<dbReference type="Proteomes" id="UP001305414">
    <property type="component" value="Unassembled WGS sequence"/>
</dbReference>
<proteinExistence type="predicted"/>
<comment type="caution">
    <text evidence="2">The sequence shown here is derived from an EMBL/GenBank/DDBJ whole genome shotgun (WGS) entry which is preliminary data.</text>
</comment>
<evidence type="ECO:0000256" key="1">
    <source>
        <dbReference type="SAM" id="MobiDB-lite"/>
    </source>
</evidence>
<organism evidence="2 3">
    <name type="scientific">Xylaria bambusicola</name>
    <dbReference type="NCBI Taxonomy" id="326684"/>
    <lineage>
        <taxon>Eukaryota</taxon>
        <taxon>Fungi</taxon>
        <taxon>Dikarya</taxon>
        <taxon>Ascomycota</taxon>
        <taxon>Pezizomycotina</taxon>
        <taxon>Sordariomycetes</taxon>
        <taxon>Xylariomycetidae</taxon>
        <taxon>Xylariales</taxon>
        <taxon>Xylariaceae</taxon>
        <taxon>Xylaria</taxon>
    </lineage>
</organism>
<dbReference type="EMBL" id="JAWHQM010000011">
    <property type="protein sequence ID" value="KAK5629412.1"/>
    <property type="molecule type" value="Genomic_DNA"/>
</dbReference>
<evidence type="ECO:0000313" key="2">
    <source>
        <dbReference type="EMBL" id="KAK5629412.1"/>
    </source>
</evidence>
<reference evidence="2 3" key="1">
    <citation type="submission" date="2023-10" db="EMBL/GenBank/DDBJ databases">
        <title>Draft genome sequence of Xylaria bambusicola isolate GMP-LS, the root and basal stem rot pathogen of sugarcane in Indonesia.</title>
        <authorList>
            <person name="Selvaraj P."/>
            <person name="Muralishankar V."/>
            <person name="Muruganantham S."/>
            <person name="Sp S."/>
            <person name="Haryani S."/>
            <person name="Lau K.J.X."/>
            <person name="Naqvi N.I."/>
        </authorList>
    </citation>
    <scope>NUCLEOTIDE SEQUENCE [LARGE SCALE GENOMIC DNA]</scope>
    <source>
        <strain evidence="2">GMP-LS</strain>
    </source>
</reference>
<evidence type="ECO:0000313" key="3">
    <source>
        <dbReference type="Proteomes" id="UP001305414"/>
    </source>
</evidence>
<gene>
    <name evidence="2" type="ORF">RRF57_005127</name>
</gene>
<name>A0AAN7UJA2_9PEZI</name>
<sequence length="257" mass="29400">MHTRTSRPADQIRTRVSLPLDEHDPTTDDGIYKATACRLEIKTRMSLALCRSQALLGARLACRQTPILQQRLRLSQRLPLVVRPSEDEIKNNRLNQRNLEIAVRGVHLDGLVVVEDVIPHKDLDHLNTKMVKDARILQARGKDAPFNYNLGNLQQDAPPYAEYFYPSIFTSCVILLQHKSHRPFWDLGLSGLSAQGTRRCHRFLMAHHNVSQCTQTPILLILSTPLLSLSMFRWWVREISVPPLSPFLPQWLAPGWP</sequence>
<dbReference type="AlphaFoldDB" id="A0AAN7UJA2"/>
<protein>
    <submittedName>
        <fullName evidence="2">Uncharacterized protein</fullName>
    </submittedName>
</protein>